<sequence length="378" mass="43754">MSPQHGSNWVTLRVFYHDPQKDHLMREGLRPPLEDLVGEGLVQGYFLRRNWHHGPHVRANLRLGDEQHLAQVQRRLEEALARYFAAHPSPTSLTPDAYLERYGTLAGLELIDEPMLPLFENHTLLWSPLLLRERRYGSPAVVRVAKDFMLCSQPLIDWLLEHDPPNARLEAFARLMFGFTVAFEGKSEPRFASPPSVAVSFRSHAIAFYHNLPEGEALERRFQALARRLQPHLDRWFDQALRHEPAEVGRWAELLAQTYDRLWQVMQEGEFWIPWQEDYEAEAQALPEGVSLPLLSASPDHQGQHVRGSELYRLQREPEIQVRRLLVNLMYECLLAAGCRPLDRLLLCELVASTVHARYPDKEAWWPRARETGLEVGP</sequence>
<evidence type="ECO:0000313" key="2">
    <source>
        <dbReference type="EMBL" id="RIH90228.1"/>
    </source>
</evidence>
<dbReference type="AlphaFoldDB" id="A0A399F1X6"/>
<dbReference type="InterPro" id="IPR023809">
    <property type="entry name" value="Thiopep_bacteriocin_synth_dom"/>
</dbReference>
<proteinExistence type="predicted"/>
<feature type="domain" description="Thiopeptide-type bacteriocin biosynthesis" evidence="1">
    <location>
        <begin position="9"/>
        <end position="266"/>
    </location>
</feature>
<gene>
    <name evidence="2" type="ORF">Mterra_00603</name>
</gene>
<dbReference type="Pfam" id="PF14028">
    <property type="entry name" value="Lant_dehydr_C"/>
    <property type="match status" value="1"/>
</dbReference>
<evidence type="ECO:0000313" key="3">
    <source>
        <dbReference type="Proteomes" id="UP000265715"/>
    </source>
</evidence>
<dbReference type="Proteomes" id="UP000265715">
    <property type="component" value="Unassembled WGS sequence"/>
</dbReference>
<reference evidence="2 3" key="1">
    <citation type="submission" date="2018-08" db="EMBL/GenBank/DDBJ databases">
        <title>Meiothermus terrae DSM 26712 genome sequencing project.</title>
        <authorList>
            <person name="Da Costa M.S."/>
            <person name="Albuquerque L."/>
            <person name="Raposo P."/>
            <person name="Froufe H.J.C."/>
            <person name="Barroso C.S."/>
            <person name="Egas C."/>
        </authorList>
    </citation>
    <scope>NUCLEOTIDE SEQUENCE [LARGE SCALE GENOMIC DNA]</scope>
    <source>
        <strain evidence="2 3">DSM 26712</strain>
    </source>
</reference>
<dbReference type="EMBL" id="QXDL01000014">
    <property type="protein sequence ID" value="RIH90228.1"/>
    <property type="molecule type" value="Genomic_DNA"/>
</dbReference>
<protein>
    <submittedName>
        <fullName evidence="2">Thiopeptide-type bacteriocin biosynthesis domain protein</fullName>
    </submittedName>
</protein>
<accession>A0A399F1X6</accession>
<comment type="caution">
    <text evidence="2">The sequence shown here is derived from an EMBL/GenBank/DDBJ whole genome shotgun (WGS) entry which is preliminary data.</text>
</comment>
<dbReference type="OrthoDB" id="70280at2"/>
<keyword evidence="3" id="KW-1185">Reference proteome</keyword>
<organism evidence="2 3">
    <name type="scientific">Calidithermus terrae</name>
    <dbReference type="NCBI Taxonomy" id="1408545"/>
    <lineage>
        <taxon>Bacteria</taxon>
        <taxon>Thermotogati</taxon>
        <taxon>Deinococcota</taxon>
        <taxon>Deinococci</taxon>
        <taxon>Thermales</taxon>
        <taxon>Thermaceae</taxon>
        <taxon>Calidithermus</taxon>
    </lineage>
</organism>
<evidence type="ECO:0000259" key="1">
    <source>
        <dbReference type="Pfam" id="PF14028"/>
    </source>
</evidence>
<name>A0A399F1X6_9DEIN</name>
<dbReference type="RefSeq" id="WP_119313826.1">
    <property type="nucleotide sequence ID" value="NZ_QXDL01000014.1"/>
</dbReference>